<feature type="region of interest" description="Disordered" evidence="8">
    <location>
        <begin position="636"/>
        <end position="676"/>
    </location>
</feature>
<evidence type="ECO:0000313" key="11">
    <source>
        <dbReference type="Proteomes" id="UP000562929"/>
    </source>
</evidence>
<dbReference type="Pfam" id="PF00096">
    <property type="entry name" value="zf-C2H2"/>
    <property type="match status" value="2"/>
</dbReference>
<dbReference type="FunFam" id="3.30.160.60:FF:000504">
    <property type="entry name" value="C2H2 transcription factor swi5"/>
    <property type="match status" value="1"/>
</dbReference>
<feature type="region of interest" description="Disordered" evidence="8">
    <location>
        <begin position="1"/>
        <end position="66"/>
    </location>
</feature>
<keyword evidence="1" id="KW-0479">Metal-binding</keyword>
<dbReference type="InterPro" id="IPR013087">
    <property type="entry name" value="Znf_C2H2_type"/>
</dbReference>
<keyword evidence="3 7" id="KW-0863">Zinc-finger</keyword>
<gene>
    <name evidence="10" type="ORF">GQ602_003174</name>
</gene>
<organism evidence="10 11">
    <name type="scientific">Ophiocordyceps camponoti-floridani</name>
    <dbReference type="NCBI Taxonomy" id="2030778"/>
    <lineage>
        <taxon>Eukaryota</taxon>
        <taxon>Fungi</taxon>
        <taxon>Dikarya</taxon>
        <taxon>Ascomycota</taxon>
        <taxon>Pezizomycotina</taxon>
        <taxon>Sordariomycetes</taxon>
        <taxon>Hypocreomycetidae</taxon>
        <taxon>Hypocreales</taxon>
        <taxon>Ophiocordycipitaceae</taxon>
        <taxon>Ophiocordyceps</taxon>
    </lineage>
</organism>
<proteinExistence type="inferred from homology"/>
<reference evidence="10 11" key="1">
    <citation type="journal article" date="2020" name="G3 (Bethesda)">
        <title>Genetic Underpinnings of Host Manipulation by Ophiocordyceps as Revealed by Comparative Transcriptomics.</title>
        <authorList>
            <person name="Will I."/>
            <person name="Das B."/>
            <person name="Trinh T."/>
            <person name="Brachmann A."/>
            <person name="Ohm R.A."/>
            <person name="de Bekker C."/>
        </authorList>
    </citation>
    <scope>NUCLEOTIDE SEQUENCE [LARGE SCALE GENOMIC DNA]</scope>
    <source>
        <strain evidence="10 11">EC05</strain>
    </source>
</reference>
<dbReference type="OrthoDB" id="3437960at2759"/>
<dbReference type="PANTHER" id="PTHR19818">
    <property type="entry name" value="ZINC FINGER PROTEIN ZIC AND GLI"/>
    <property type="match status" value="1"/>
</dbReference>
<accession>A0A8H4Q7Q4</accession>
<feature type="region of interest" description="Disordered" evidence="8">
    <location>
        <begin position="271"/>
        <end position="294"/>
    </location>
</feature>
<keyword evidence="4" id="KW-0862">Zinc</keyword>
<evidence type="ECO:0000259" key="9">
    <source>
        <dbReference type="PROSITE" id="PS50157"/>
    </source>
</evidence>
<feature type="compositionally biased region" description="Low complexity" evidence="8">
    <location>
        <begin position="543"/>
        <end position="560"/>
    </location>
</feature>
<dbReference type="Proteomes" id="UP000562929">
    <property type="component" value="Unassembled WGS sequence"/>
</dbReference>
<dbReference type="InterPro" id="IPR050329">
    <property type="entry name" value="GLI_C2H2-zinc-finger"/>
</dbReference>
<feature type="domain" description="C2H2-type" evidence="9">
    <location>
        <begin position="452"/>
        <end position="479"/>
    </location>
</feature>
<dbReference type="Gene3D" id="3.30.160.60">
    <property type="entry name" value="Classic Zinc Finger"/>
    <property type="match status" value="3"/>
</dbReference>
<feature type="compositionally biased region" description="Basic and acidic residues" evidence="8">
    <location>
        <begin position="228"/>
        <end position="243"/>
    </location>
</feature>
<feature type="compositionally biased region" description="Polar residues" evidence="8">
    <location>
        <begin position="54"/>
        <end position="66"/>
    </location>
</feature>
<comment type="similarity">
    <text evidence="5">Belongs to the pacC/RIM101 family.</text>
</comment>
<evidence type="ECO:0000256" key="1">
    <source>
        <dbReference type="ARBA" id="ARBA00022723"/>
    </source>
</evidence>
<dbReference type="SUPFAM" id="SSF57667">
    <property type="entry name" value="beta-beta-alpha zinc fingers"/>
    <property type="match status" value="2"/>
</dbReference>
<dbReference type="PROSITE" id="PS50157">
    <property type="entry name" value="ZINC_FINGER_C2H2_2"/>
    <property type="match status" value="2"/>
</dbReference>
<feature type="compositionally biased region" description="Polar residues" evidence="8">
    <location>
        <begin position="361"/>
        <end position="371"/>
    </location>
</feature>
<evidence type="ECO:0000256" key="4">
    <source>
        <dbReference type="ARBA" id="ARBA00022833"/>
    </source>
</evidence>
<name>A0A8H4Q7Q4_9HYPO</name>
<evidence type="ECO:0000256" key="3">
    <source>
        <dbReference type="ARBA" id="ARBA00022771"/>
    </source>
</evidence>
<dbReference type="InterPro" id="IPR036236">
    <property type="entry name" value="Znf_C2H2_sf"/>
</dbReference>
<dbReference type="GO" id="GO:0008270">
    <property type="term" value="F:zinc ion binding"/>
    <property type="evidence" value="ECO:0007669"/>
    <property type="project" value="UniProtKB-KW"/>
</dbReference>
<evidence type="ECO:0000256" key="5">
    <source>
        <dbReference type="ARBA" id="ARBA00038089"/>
    </source>
</evidence>
<evidence type="ECO:0000256" key="7">
    <source>
        <dbReference type="PROSITE-ProRule" id="PRU00042"/>
    </source>
</evidence>
<dbReference type="GO" id="GO:0045944">
    <property type="term" value="P:positive regulation of transcription by RNA polymerase II"/>
    <property type="evidence" value="ECO:0007669"/>
    <property type="project" value="UniProtKB-ARBA"/>
</dbReference>
<evidence type="ECO:0000256" key="6">
    <source>
        <dbReference type="ARBA" id="ARBA00039490"/>
    </source>
</evidence>
<dbReference type="GO" id="GO:0000981">
    <property type="term" value="F:DNA-binding transcription factor activity, RNA polymerase II-specific"/>
    <property type="evidence" value="ECO:0007669"/>
    <property type="project" value="TreeGrafter"/>
</dbReference>
<sequence>MLSSPTTSLHARQRQHRRQTSTPTAFEGVKMPTMTSQRPAAGHRRGLSLDTRRTQQTSSPVARQSYKQQRIQACPGTPIPHHHPPPPYADGFLASPHATPQAHRFDPASACFDGGPVPFDPYGAQLSLMMQKNQESYGNNMAEAKDLGLYAHDVDLTTPAFVAPFPDSPSGQNWSTDDGPVRAVRRISNGIVDRVHKFETLGMESVHRPMTPPSQNATSYFPPTPMETPHEGKTEARPDRFRDDADESMEETIKPLRRRTAASNVFDDLRQEAETELSPPRSSRPPNAKTFGGMQMQIPDYMDMKVLRGEFAKVEGGGGGGFGFDVDAARSPVDAHHLVGFLGGFDDRHDLMSAPAPTGPTGESSGPSPRTSPHRRTESVASIASAASIASINIEDTKTETGVTVEEIAQYIRSPETTDGKWTCLFEDCGKKFGRKENIKSHVQTHLNDRQYQCPTCKKCFVRQHDLKRHAKIHTGIKPYPCECGNSFARHDALTRHRQRGMCIGAFDGIVRKVVKRGRPRKNRPDLETRLEKAARQRRKDAASMSEVSSVASNYSDSSAPASPEDCNMLDDDMMMTGLPQASAPAVLIADKAASLSSAPMPTAPPPLRPVPDQVPVSSPAVSIHSYLSPEAVMETTLPSNPATPARSVASRYTTPPELSRSSSPPPPAGPAFFDPDFGASAEADGITTAMVEAAAAGLSQTVSDGLGDADEDLLLQFTTDDGLAQLDRESMLMKFDDEFDSSAMFAGDAMFFGSS</sequence>
<dbReference type="PROSITE" id="PS00028">
    <property type="entry name" value="ZINC_FINGER_C2H2_1"/>
    <property type="match status" value="2"/>
</dbReference>
<dbReference type="AlphaFoldDB" id="A0A8H4Q7Q4"/>
<protein>
    <recommendedName>
        <fullName evidence="6">pH-response transcription factor pacC/RIM101</fullName>
    </recommendedName>
</protein>
<feature type="compositionally biased region" description="Basic and acidic residues" evidence="8">
    <location>
        <begin position="523"/>
        <end position="535"/>
    </location>
</feature>
<dbReference type="PANTHER" id="PTHR19818:SF144">
    <property type="entry name" value="METALLOTHIONEIN EXPRESSION ACTIVATOR-RELATED"/>
    <property type="match status" value="1"/>
</dbReference>
<feature type="compositionally biased region" description="Polar residues" evidence="8">
    <location>
        <begin position="1"/>
        <end position="10"/>
    </location>
</feature>
<dbReference type="EMBL" id="JAACLJ010000003">
    <property type="protein sequence ID" value="KAF4589285.1"/>
    <property type="molecule type" value="Genomic_DNA"/>
</dbReference>
<feature type="region of interest" description="Disordered" evidence="8">
    <location>
        <begin position="206"/>
        <end position="245"/>
    </location>
</feature>
<dbReference type="SMART" id="SM00355">
    <property type="entry name" value="ZnF_C2H2"/>
    <property type="match status" value="2"/>
</dbReference>
<dbReference type="GO" id="GO:0005634">
    <property type="term" value="C:nucleus"/>
    <property type="evidence" value="ECO:0007669"/>
    <property type="project" value="UniProtKB-ARBA"/>
</dbReference>
<keyword evidence="2" id="KW-0677">Repeat</keyword>
<dbReference type="FunFam" id="3.30.160.60:FF:000340">
    <property type="entry name" value="zinc finger protein 473 isoform X1"/>
    <property type="match status" value="1"/>
</dbReference>
<keyword evidence="11" id="KW-1185">Reference proteome</keyword>
<evidence type="ECO:0000256" key="2">
    <source>
        <dbReference type="ARBA" id="ARBA00022737"/>
    </source>
</evidence>
<evidence type="ECO:0000256" key="8">
    <source>
        <dbReference type="SAM" id="MobiDB-lite"/>
    </source>
</evidence>
<feature type="region of interest" description="Disordered" evidence="8">
    <location>
        <begin position="350"/>
        <end position="379"/>
    </location>
</feature>
<feature type="domain" description="C2H2-type" evidence="9">
    <location>
        <begin position="422"/>
        <end position="451"/>
    </location>
</feature>
<feature type="region of interest" description="Disordered" evidence="8">
    <location>
        <begin position="516"/>
        <end position="576"/>
    </location>
</feature>
<evidence type="ECO:0000313" key="10">
    <source>
        <dbReference type="EMBL" id="KAF4589285.1"/>
    </source>
</evidence>
<comment type="caution">
    <text evidence="10">The sequence shown here is derived from an EMBL/GenBank/DDBJ whole genome shotgun (WGS) entry which is preliminary data.</text>
</comment>
<dbReference type="GO" id="GO:0000978">
    <property type="term" value="F:RNA polymerase II cis-regulatory region sequence-specific DNA binding"/>
    <property type="evidence" value="ECO:0007669"/>
    <property type="project" value="TreeGrafter"/>
</dbReference>